<evidence type="ECO:0000313" key="2">
    <source>
        <dbReference type="EMBL" id="KID57621.1"/>
    </source>
</evidence>
<evidence type="ECO:0008006" key="4">
    <source>
        <dbReference type="Google" id="ProtNLM"/>
    </source>
</evidence>
<dbReference type="RefSeq" id="WP_039609391.1">
    <property type="nucleotide sequence ID" value="NZ_JWIC01000005.1"/>
</dbReference>
<dbReference type="PROSITE" id="PS51257">
    <property type="entry name" value="PROKAR_LIPOPROTEIN"/>
    <property type="match status" value="1"/>
</dbReference>
<sequence>MNKLIITLMTLVLTACGGGSGGSEGQSNPTTTTSSNSTAAAPAATSSSTPDAVPQDTTDAGDTAATQPQGEGMDSMDVDVTFDFRSNVAVEVTFGQNLVSERAFVNICKQGESMTNTSNCFLRAPLDSNGFTTQIQLPHADQKLKAEIWFYSTTKEPLVYNWEIDASQEQQVWNIN</sequence>
<evidence type="ECO:0000256" key="1">
    <source>
        <dbReference type="SAM" id="MobiDB-lite"/>
    </source>
</evidence>
<reference evidence="2 3" key="1">
    <citation type="submission" date="2014-12" db="EMBL/GenBank/DDBJ databases">
        <title>Draft Genome Sequence of Pseudoalteromonas luteoviolacea HI1.</title>
        <authorList>
            <person name="Asahina A.Y."/>
            <person name="Hadfield M.G."/>
        </authorList>
    </citation>
    <scope>NUCLEOTIDE SEQUENCE [LARGE SCALE GENOMIC DNA]</scope>
    <source>
        <strain evidence="2 3">HI1</strain>
    </source>
</reference>
<accession>A0A0C1QAH3</accession>
<proteinExistence type="predicted"/>
<dbReference type="AlphaFoldDB" id="A0A0C1QAH3"/>
<feature type="compositionally biased region" description="Low complexity" evidence="1">
    <location>
        <begin position="25"/>
        <end position="66"/>
    </location>
</feature>
<dbReference type="OrthoDB" id="6401541at2"/>
<evidence type="ECO:0000313" key="3">
    <source>
        <dbReference type="Proteomes" id="UP000031327"/>
    </source>
</evidence>
<feature type="region of interest" description="Disordered" evidence="1">
    <location>
        <begin position="19"/>
        <end position="76"/>
    </location>
</feature>
<organism evidence="2 3">
    <name type="scientific">Pseudoalteromonas luteoviolacea</name>
    <dbReference type="NCBI Taxonomy" id="43657"/>
    <lineage>
        <taxon>Bacteria</taxon>
        <taxon>Pseudomonadati</taxon>
        <taxon>Pseudomonadota</taxon>
        <taxon>Gammaproteobacteria</taxon>
        <taxon>Alteromonadales</taxon>
        <taxon>Pseudoalteromonadaceae</taxon>
        <taxon>Pseudoalteromonas</taxon>
    </lineage>
</organism>
<name>A0A0C1QAH3_9GAMM</name>
<dbReference type="Proteomes" id="UP000031327">
    <property type="component" value="Unassembled WGS sequence"/>
</dbReference>
<dbReference type="EMBL" id="JWIC01000005">
    <property type="protein sequence ID" value="KID57621.1"/>
    <property type="molecule type" value="Genomic_DNA"/>
</dbReference>
<comment type="caution">
    <text evidence="2">The sequence shown here is derived from an EMBL/GenBank/DDBJ whole genome shotgun (WGS) entry which is preliminary data.</text>
</comment>
<protein>
    <recommendedName>
        <fullName evidence="4">Lipoprotein</fullName>
    </recommendedName>
</protein>
<gene>
    <name evidence="2" type="ORF">JF50_10635</name>
</gene>